<comment type="cofactor">
    <cofactor evidence="1 6">
        <name>heme</name>
        <dbReference type="ChEBI" id="CHEBI:30413"/>
    </cofactor>
</comment>
<evidence type="ECO:0000256" key="5">
    <source>
        <dbReference type="ARBA" id="ARBA00023004"/>
    </source>
</evidence>
<accession>A0A6A5Z8A6</accession>
<gene>
    <name evidence="8" type="ORF">BDV96DRAFT_645933</name>
</gene>
<sequence>MFGSITYPRQWTLLILHLAIPSALFRFLASLFPKSEKSPIAAPGAVPIFGHLDALIFSPTKLASIFAASPKHGNVLRLKLPFTELWIVNQASQILPTLSTPKIYDFEPMKSMALRNIVGLSGAALTAIDEDNSGVSTKPLPDSNIHPDNRFNYLERKMTQDFTRPSSHAALVQKFSQNLHQWVEECNIGEEWVTPPDLHIFVRDILFKATTDAFFGPHLLRLSPDLVEDIWKFDQDVPFLAKGLPAFLKPKAYRARARCIEAFRKWRSFALKNGPQSDTLPEWNDIFGLKCMKLRNELFEKTRGWKYDEGACAASDLAVLFGLTSNAIRASFWFLLETLQSNELFDDASKEVTSVATSSGSSLHIDERNLLRLPLLQSIYAETLRKYVSVMMVRKTRQASRLGGYTVPIGKKVVICNYSEHMNEALWQPETGNDLHPVGQFWGRRFLSYSKDAPNTPTFATENLGRKWMPFGVGERMCPGRHFTKHQMLLTFALLSSNFDIELTVSTGNKAEPDMTHFGYGTMGPDRPMPFRIRRKFARQTHKDSAAWL</sequence>
<comment type="similarity">
    <text evidence="2 7">Belongs to the cytochrome P450 family.</text>
</comment>
<proteinExistence type="inferred from homology"/>
<dbReference type="GO" id="GO:0016705">
    <property type="term" value="F:oxidoreductase activity, acting on paired donors, with incorporation or reduction of molecular oxygen"/>
    <property type="evidence" value="ECO:0007669"/>
    <property type="project" value="InterPro"/>
</dbReference>
<evidence type="ECO:0000256" key="7">
    <source>
        <dbReference type="RuleBase" id="RU000461"/>
    </source>
</evidence>
<dbReference type="GO" id="GO:0008395">
    <property type="term" value="F:steroid hydroxylase activity"/>
    <property type="evidence" value="ECO:0007669"/>
    <property type="project" value="TreeGrafter"/>
</dbReference>
<dbReference type="Gene3D" id="1.10.630.10">
    <property type="entry name" value="Cytochrome P450"/>
    <property type="match status" value="1"/>
</dbReference>
<dbReference type="OrthoDB" id="3366823at2759"/>
<dbReference type="InterPro" id="IPR050529">
    <property type="entry name" value="CYP450_sterol_14alpha_dmase"/>
</dbReference>
<dbReference type="Pfam" id="PF00067">
    <property type="entry name" value="p450"/>
    <property type="match status" value="1"/>
</dbReference>
<keyword evidence="5 6" id="KW-0408">Iron</keyword>
<keyword evidence="3 6" id="KW-0349">Heme</keyword>
<dbReference type="InterPro" id="IPR017972">
    <property type="entry name" value="Cyt_P450_CS"/>
</dbReference>
<feature type="binding site" description="axial binding residue" evidence="6">
    <location>
        <position position="478"/>
    </location>
    <ligand>
        <name>heme</name>
        <dbReference type="ChEBI" id="CHEBI:30413"/>
    </ligand>
    <ligandPart>
        <name>Fe</name>
        <dbReference type="ChEBI" id="CHEBI:18248"/>
    </ligandPart>
</feature>
<dbReference type="InterPro" id="IPR002403">
    <property type="entry name" value="Cyt_P450_E_grp-IV"/>
</dbReference>
<dbReference type="EMBL" id="ML977322">
    <property type="protein sequence ID" value="KAF2115749.1"/>
    <property type="molecule type" value="Genomic_DNA"/>
</dbReference>
<keyword evidence="9" id="KW-1185">Reference proteome</keyword>
<dbReference type="GO" id="GO:0005506">
    <property type="term" value="F:iron ion binding"/>
    <property type="evidence" value="ECO:0007669"/>
    <property type="project" value="InterPro"/>
</dbReference>
<dbReference type="CDD" id="cd11040">
    <property type="entry name" value="CYP7_CYP8-like"/>
    <property type="match status" value="1"/>
</dbReference>
<evidence type="ECO:0000256" key="3">
    <source>
        <dbReference type="ARBA" id="ARBA00022617"/>
    </source>
</evidence>
<dbReference type="PROSITE" id="PS00086">
    <property type="entry name" value="CYTOCHROME_P450"/>
    <property type="match status" value="1"/>
</dbReference>
<dbReference type="Proteomes" id="UP000799770">
    <property type="component" value="Unassembled WGS sequence"/>
</dbReference>
<dbReference type="PRINTS" id="PR00465">
    <property type="entry name" value="EP450IV"/>
</dbReference>
<dbReference type="AlphaFoldDB" id="A0A6A5Z8A6"/>
<dbReference type="PANTHER" id="PTHR24304">
    <property type="entry name" value="CYTOCHROME P450 FAMILY 7"/>
    <property type="match status" value="1"/>
</dbReference>
<keyword evidence="4 6" id="KW-0479">Metal-binding</keyword>
<keyword evidence="7" id="KW-0560">Oxidoreductase</keyword>
<dbReference type="PANTHER" id="PTHR24304:SF2">
    <property type="entry name" value="24-HYDROXYCHOLESTEROL 7-ALPHA-HYDROXYLASE"/>
    <property type="match status" value="1"/>
</dbReference>
<evidence type="ECO:0000313" key="9">
    <source>
        <dbReference type="Proteomes" id="UP000799770"/>
    </source>
</evidence>
<evidence type="ECO:0000256" key="4">
    <source>
        <dbReference type="ARBA" id="ARBA00022723"/>
    </source>
</evidence>
<name>A0A6A5Z8A6_9PLEO</name>
<dbReference type="InterPro" id="IPR001128">
    <property type="entry name" value="Cyt_P450"/>
</dbReference>
<dbReference type="GO" id="GO:0020037">
    <property type="term" value="F:heme binding"/>
    <property type="evidence" value="ECO:0007669"/>
    <property type="project" value="InterPro"/>
</dbReference>
<evidence type="ECO:0000313" key="8">
    <source>
        <dbReference type="EMBL" id="KAF2115749.1"/>
    </source>
</evidence>
<evidence type="ECO:0000256" key="1">
    <source>
        <dbReference type="ARBA" id="ARBA00001971"/>
    </source>
</evidence>
<reference evidence="8" key="1">
    <citation type="journal article" date="2020" name="Stud. Mycol.">
        <title>101 Dothideomycetes genomes: a test case for predicting lifestyles and emergence of pathogens.</title>
        <authorList>
            <person name="Haridas S."/>
            <person name="Albert R."/>
            <person name="Binder M."/>
            <person name="Bloem J."/>
            <person name="Labutti K."/>
            <person name="Salamov A."/>
            <person name="Andreopoulos B."/>
            <person name="Baker S."/>
            <person name="Barry K."/>
            <person name="Bills G."/>
            <person name="Bluhm B."/>
            <person name="Cannon C."/>
            <person name="Castanera R."/>
            <person name="Culley D."/>
            <person name="Daum C."/>
            <person name="Ezra D."/>
            <person name="Gonzalez J."/>
            <person name="Henrissat B."/>
            <person name="Kuo A."/>
            <person name="Liang C."/>
            <person name="Lipzen A."/>
            <person name="Lutzoni F."/>
            <person name="Magnuson J."/>
            <person name="Mondo S."/>
            <person name="Nolan M."/>
            <person name="Ohm R."/>
            <person name="Pangilinan J."/>
            <person name="Park H.-J."/>
            <person name="Ramirez L."/>
            <person name="Alfaro M."/>
            <person name="Sun H."/>
            <person name="Tritt A."/>
            <person name="Yoshinaga Y."/>
            <person name="Zwiers L.-H."/>
            <person name="Turgeon B."/>
            <person name="Goodwin S."/>
            <person name="Spatafora J."/>
            <person name="Crous P."/>
            <person name="Grigoriev I."/>
        </authorList>
    </citation>
    <scope>NUCLEOTIDE SEQUENCE</scope>
    <source>
        <strain evidence="8">CBS 627.86</strain>
    </source>
</reference>
<evidence type="ECO:0000256" key="2">
    <source>
        <dbReference type="ARBA" id="ARBA00010617"/>
    </source>
</evidence>
<protein>
    <submittedName>
        <fullName evidence="8">Cytochrome P450</fullName>
    </submittedName>
</protein>
<evidence type="ECO:0000256" key="6">
    <source>
        <dbReference type="PIRSR" id="PIRSR602403-1"/>
    </source>
</evidence>
<organism evidence="8 9">
    <name type="scientific">Lophiotrema nucula</name>
    <dbReference type="NCBI Taxonomy" id="690887"/>
    <lineage>
        <taxon>Eukaryota</taxon>
        <taxon>Fungi</taxon>
        <taxon>Dikarya</taxon>
        <taxon>Ascomycota</taxon>
        <taxon>Pezizomycotina</taxon>
        <taxon>Dothideomycetes</taxon>
        <taxon>Pleosporomycetidae</taxon>
        <taxon>Pleosporales</taxon>
        <taxon>Lophiotremataceae</taxon>
        <taxon>Lophiotrema</taxon>
    </lineage>
</organism>
<dbReference type="SUPFAM" id="SSF48264">
    <property type="entry name" value="Cytochrome P450"/>
    <property type="match status" value="1"/>
</dbReference>
<keyword evidence="7" id="KW-0503">Monooxygenase</keyword>
<dbReference type="InterPro" id="IPR036396">
    <property type="entry name" value="Cyt_P450_sf"/>
</dbReference>